<evidence type="ECO:0000256" key="5">
    <source>
        <dbReference type="ARBA" id="ARBA00022727"/>
    </source>
</evidence>
<dbReference type="GO" id="GO:0005524">
    <property type="term" value="F:ATP binding"/>
    <property type="evidence" value="ECO:0007669"/>
    <property type="project" value="UniProtKB-UniRule"/>
</dbReference>
<dbReference type="InterPro" id="IPR039430">
    <property type="entry name" value="Thymidylate_kin-like_dom"/>
</dbReference>
<dbReference type="InterPro" id="IPR027417">
    <property type="entry name" value="P-loop_NTPase"/>
</dbReference>
<dbReference type="GO" id="GO:0006235">
    <property type="term" value="P:dTTP biosynthetic process"/>
    <property type="evidence" value="ECO:0007669"/>
    <property type="project" value="UniProtKB-UniRule"/>
</dbReference>
<dbReference type="CDD" id="cd01672">
    <property type="entry name" value="TMPK"/>
    <property type="match status" value="1"/>
</dbReference>
<evidence type="ECO:0000313" key="12">
    <source>
        <dbReference type="EMBL" id="PPJ29706.1"/>
    </source>
</evidence>
<proteinExistence type="inferred from homology"/>
<evidence type="ECO:0000256" key="4">
    <source>
        <dbReference type="ARBA" id="ARBA00022679"/>
    </source>
</evidence>
<evidence type="ECO:0000256" key="3">
    <source>
        <dbReference type="ARBA" id="ARBA00017144"/>
    </source>
</evidence>
<organism evidence="12 13">
    <name type="scientific">Nocardia nova</name>
    <dbReference type="NCBI Taxonomy" id="37330"/>
    <lineage>
        <taxon>Bacteria</taxon>
        <taxon>Bacillati</taxon>
        <taxon>Actinomycetota</taxon>
        <taxon>Actinomycetes</taxon>
        <taxon>Mycobacteriales</taxon>
        <taxon>Nocardiaceae</taxon>
        <taxon>Nocardia</taxon>
    </lineage>
</organism>
<gene>
    <name evidence="10" type="primary">tmk</name>
    <name evidence="12" type="ORF">C5E45_34030</name>
</gene>
<dbReference type="EMBL" id="PSZC01000047">
    <property type="protein sequence ID" value="PPJ29706.1"/>
    <property type="molecule type" value="Genomic_DNA"/>
</dbReference>
<keyword evidence="5 10" id="KW-0545">Nucleotide biosynthesis</keyword>
<dbReference type="GO" id="GO:0005829">
    <property type="term" value="C:cytosol"/>
    <property type="evidence" value="ECO:0007669"/>
    <property type="project" value="TreeGrafter"/>
</dbReference>
<comment type="function">
    <text evidence="10">Phosphorylation of dTMP to form dTDP in both de novo and salvage pathways of dTTP synthesis.</text>
</comment>
<evidence type="ECO:0000256" key="10">
    <source>
        <dbReference type="HAMAP-Rule" id="MF_00165"/>
    </source>
</evidence>
<evidence type="ECO:0000313" key="13">
    <source>
        <dbReference type="Proteomes" id="UP000239874"/>
    </source>
</evidence>
<keyword evidence="7 10" id="KW-0418">Kinase</keyword>
<dbReference type="Proteomes" id="UP000239874">
    <property type="component" value="Unassembled WGS sequence"/>
</dbReference>
<evidence type="ECO:0000256" key="2">
    <source>
        <dbReference type="ARBA" id="ARBA00012980"/>
    </source>
</evidence>
<dbReference type="EC" id="2.7.4.9" evidence="2 10"/>
<feature type="domain" description="Thymidylate kinase-like" evidence="11">
    <location>
        <begin position="26"/>
        <end position="171"/>
    </location>
</feature>
<comment type="caution">
    <text evidence="10">Lacks conserved residue(s) required for the propagation of feature annotation.</text>
</comment>
<evidence type="ECO:0000259" key="11">
    <source>
        <dbReference type="Pfam" id="PF02223"/>
    </source>
</evidence>
<dbReference type="PANTHER" id="PTHR10344">
    <property type="entry name" value="THYMIDYLATE KINASE"/>
    <property type="match status" value="1"/>
</dbReference>
<sequence>MSRSETSPCADDDLAVSAKPGLLLSVDGPCGVGKSTAVQAIGIHLRKIDIPAVAIRQPSTGLLGSYIRAQIDSYTGMALACLIAGDRHHQQRTEIEPALAAGRVVICDRYLPSSLVLQVRDGVGAETVQTINAGIRIPDLAVFLRAEPNVIDARMQARGGPRNRFHREAADGSWELEMFDDVAAKLTELGWPVHIIDTTSLSRHEIADQIAKLLVSRLGRKTAPPM</sequence>
<dbReference type="PANTHER" id="PTHR10344:SF4">
    <property type="entry name" value="UMP-CMP KINASE 2, MITOCHONDRIAL"/>
    <property type="match status" value="1"/>
</dbReference>
<keyword evidence="6 10" id="KW-0547">Nucleotide-binding</keyword>
<protein>
    <recommendedName>
        <fullName evidence="3 10">Thymidylate kinase</fullName>
        <ecNumber evidence="2 10">2.7.4.9</ecNumber>
    </recommendedName>
    <alternativeName>
        <fullName evidence="10">dTMP kinase</fullName>
    </alternativeName>
</protein>
<evidence type="ECO:0000256" key="6">
    <source>
        <dbReference type="ARBA" id="ARBA00022741"/>
    </source>
</evidence>
<evidence type="ECO:0000256" key="7">
    <source>
        <dbReference type="ARBA" id="ARBA00022777"/>
    </source>
</evidence>
<dbReference type="GO" id="GO:0006227">
    <property type="term" value="P:dUDP biosynthetic process"/>
    <property type="evidence" value="ECO:0007669"/>
    <property type="project" value="TreeGrafter"/>
</dbReference>
<dbReference type="Gene3D" id="3.40.50.300">
    <property type="entry name" value="P-loop containing nucleotide triphosphate hydrolases"/>
    <property type="match status" value="1"/>
</dbReference>
<comment type="catalytic activity">
    <reaction evidence="9 10">
        <text>dTMP + ATP = dTDP + ADP</text>
        <dbReference type="Rhea" id="RHEA:13517"/>
        <dbReference type="ChEBI" id="CHEBI:30616"/>
        <dbReference type="ChEBI" id="CHEBI:58369"/>
        <dbReference type="ChEBI" id="CHEBI:63528"/>
        <dbReference type="ChEBI" id="CHEBI:456216"/>
        <dbReference type="EC" id="2.7.4.9"/>
    </reaction>
</comment>
<evidence type="ECO:0000256" key="9">
    <source>
        <dbReference type="ARBA" id="ARBA00048743"/>
    </source>
</evidence>
<dbReference type="SUPFAM" id="SSF52540">
    <property type="entry name" value="P-loop containing nucleoside triphosphate hydrolases"/>
    <property type="match status" value="1"/>
</dbReference>
<dbReference type="GO" id="GO:0006233">
    <property type="term" value="P:dTDP biosynthetic process"/>
    <property type="evidence" value="ECO:0007669"/>
    <property type="project" value="InterPro"/>
</dbReference>
<evidence type="ECO:0000256" key="1">
    <source>
        <dbReference type="ARBA" id="ARBA00009776"/>
    </source>
</evidence>
<comment type="caution">
    <text evidence="12">The sequence shown here is derived from an EMBL/GenBank/DDBJ whole genome shotgun (WGS) entry which is preliminary data.</text>
</comment>
<name>A0A2S6A8R6_9NOCA</name>
<dbReference type="InterPro" id="IPR018094">
    <property type="entry name" value="Thymidylate_kinase"/>
</dbReference>
<dbReference type="Pfam" id="PF02223">
    <property type="entry name" value="Thymidylate_kin"/>
    <property type="match status" value="1"/>
</dbReference>
<dbReference type="AlphaFoldDB" id="A0A2S6A8R6"/>
<keyword evidence="4 10" id="KW-0808">Transferase</keyword>
<accession>A0A2S6A8R6</accession>
<comment type="similarity">
    <text evidence="1 10">Belongs to the thymidylate kinase family.</text>
</comment>
<evidence type="ECO:0000256" key="8">
    <source>
        <dbReference type="ARBA" id="ARBA00022840"/>
    </source>
</evidence>
<dbReference type="GO" id="GO:0004798">
    <property type="term" value="F:dTMP kinase activity"/>
    <property type="evidence" value="ECO:0007669"/>
    <property type="project" value="UniProtKB-UniRule"/>
</dbReference>
<reference evidence="12 13" key="1">
    <citation type="submission" date="2018-02" db="EMBL/GenBank/DDBJ databases">
        <title>8 Nocardia nova and 1 Nocardia cyriacigeorgica strain used for evolution to TMP-SMX.</title>
        <authorList>
            <person name="Mehta H."/>
            <person name="Weng J."/>
            <person name="Shamoo Y."/>
        </authorList>
    </citation>
    <scope>NUCLEOTIDE SEQUENCE [LARGE SCALE GENOMIC DNA]</scope>
    <source>
        <strain evidence="12 13">MDA3139</strain>
    </source>
</reference>
<keyword evidence="8 10" id="KW-0067">ATP-binding</keyword>
<dbReference type="HAMAP" id="MF_00165">
    <property type="entry name" value="Thymidylate_kinase"/>
    <property type="match status" value="1"/>
</dbReference>